<feature type="transmembrane region" description="Helical" evidence="1">
    <location>
        <begin position="43"/>
        <end position="65"/>
    </location>
</feature>
<protein>
    <submittedName>
        <fullName evidence="2">Uncharacterized protein</fullName>
    </submittedName>
</protein>
<proteinExistence type="predicted"/>
<gene>
    <name evidence="2" type="ORF">GON03_03100</name>
</gene>
<feature type="transmembrane region" description="Helical" evidence="1">
    <location>
        <begin position="77"/>
        <end position="109"/>
    </location>
</feature>
<evidence type="ECO:0000256" key="1">
    <source>
        <dbReference type="SAM" id="Phobius"/>
    </source>
</evidence>
<dbReference type="EMBL" id="WSEK01000004">
    <property type="protein sequence ID" value="MVQ48154.1"/>
    <property type="molecule type" value="Genomic_DNA"/>
</dbReference>
<feature type="transmembrane region" description="Helical" evidence="1">
    <location>
        <begin position="17"/>
        <end position="37"/>
    </location>
</feature>
<reference evidence="2 3" key="1">
    <citation type="submission" date="2019-12" db="EMBL/GenBank/DDBJ databases">
        <authorList>
            <person name="Huq M.A."/>
        </authorList>
    </citation>
    <scope>NUCLEOTIDE SEQUENCE [LARGE SCALE GENOMIC DNA]</scope>
    <source>
        <strain evidence="2 3">MAH-18</strain>
    </source>
</reference>
<keyword evidence="3" id="KW-1185">Reference proteome</keyword>
<keyword evidence="1" id="KW-0472">Membrane</keyword>
<dbReference type="RefSeq" id="WP_157340224.1">
    <property type="nucleotide sequence ID" value="NZ_WSEK01000004.1"/>
</dbReference>
<keyword evidence="1" id="KW-0812">Transmembrane</keyword>
<comment type="caution">
    <text evidence="2">The sequence shown here is derived from an EMBL/GenBank/DDBJ whole genome shotgun (WGS) entry which is preliminary data.</text>
</comment>
<name>A0A6L6XLT9_9ACTN</name>
<sequence length="118" mass="12303">MVDEFLTADRSKTLTRLLYVDIALAVAVALLALPGILGEFEKYVVTLLVIAAVLGGVGGAALAAVRRRRESARKLCIATGVVLILASLPLVAILVGLLTGVLGVGILVVTFAPEREPR</sequence>
<dbReference type="AlphaFoldDB" id="A0A6L6XLT9"/>
<keyword evidence="1" id="KW-1133">Transmembrane helix</keyword>
<accession>A0A6L6XLT9</accession>
<organism evidence="2 3">
    <name type="scientific">Nocardioides agri</name>
    <dbReference type="NCBI Taxonomy" id="2682843"/>
    <lineage>
        <taxon>Bacteria</taxon>
        <taxon>Bacillati</taxon>
        <taxon>Actinomycetota</taxon>
        <taxon>Actinomycetes</taxon>
        <taxon>Propionibacteriales</taxon>
        <taxon>Nocardioidaceae</taxon>
        <taxon>Nocardioides</taxon>
    </lineage>
</organism>
<evidence type="ECO:0000313" key="3">
    <source>
        <dbReference type="Proteomes" id="UP000473525"/>
    </source>
</evidence>
<evidence type="ECO:0000313" key="2">
    <source>
        <dbReference type="EMBL" id="MVQ48154.1"/>
    </source>
</evidence>
<dbReference type="Proteomes" id="UP000473525">
    <property type="component" value="Unassembled WGS sequence"/>
</dbReference>